<feature type="compositionally biased region" description="Polar residues" evidence="1">
    <location>
        <begin position="387"/>
        <end position="399"/>
    </location>
</feature>
<protein>
    <submittedName>
        <fullName evidence="2">Uncharacterized protein</fullName>
    </submittedName>
</protein>
<proteinExistence type="predicted"/>
<comment type="caution">
    <text evidence="2">The sequence shown here is derived from an EMBL/GenBank/DDBJ whole genome shotgun (WGS) entry which is preliminary data.</text>
</comment>
<evidence type="ECO:0000313" key="2">
    <source>
        <dbReference type="EMBL" id="KAL1892547.1"/>
    </source>
</evidence>
<feature type="compositionally biased region" description="Low complexity" evidence="1">
    <location>
        <begin position="367"/>
        <end position="381"/>
    </location>
</feature>
<name>A0ABR3YWX7_9PEZI</name>
<feature type="compositionally biased region" description="Basic and acidic residues" evidence="1">
    <location>
        <begin position="586"/>
        <end position="600"/>
    </location>
</feature>
<dbReference type="EMBL" id="JAWDJO010000129">
    <property type="protein sequence ID" value="KAL1892547.1"/>
    <property type="molecule type" value="Genomic_DNA"/>
</dbReference>
<feature type="compositionally biased region" description="Polar residues" evidence="1">
    <location>
        <begin position="540"/>
        <end position="558"/>
    </location>
</feature>
<feature type="region of interest" description="Disordered" evidence="1">
    <location>
        <begin position="536"/>
        <end position="570"/>
    </location>
</feature>
<feature type="region of interest" description="Disordered" evidence="1">
    <location>
        <begin position="478"/>
        <end position="510"/>
    </location>
</feature>
<dbReference type="Proteomes" id="UP001583280">
    <property type="component" value="Unassembled WGS sequence"/>
</dbReference>
<feature type="compositionally biased region" description="Basic and acidic residues" evidence="1">
    <location>
        <begin position="488"/>
        <end position="503"/>
    </location>
</feature>
<feature type="region of interest" description="Disordered" evidence="1">
    <location>
        <begin position="586"/>
        <end position="623"/>
    </location>
</feature>
<keyword evidence="3" id="KW-1185">Reference proteome</keyword>
<feature type="compositionally biased region" description="Polar residues" evidence="1">
    <location>
        <begin position="429"/>
        <end position="450"/>
    </location>
</feature>
<evidence type="ECO:0000256" key="1">
    <source>
        <dbReference type="SAM" id="MobiDB-lite"/>
    </source>
</evidence>
<feature type="region of interest" description="Disordered" evidence="1">
    <location>
        <begin position="418"/>
        <end position="450"/>
    </location>
</feature>
<sequence length="623" mass="67184">MASDSESPSSFAANDLLTVPSTPVEIDVLAPIPSSQVTIPSTEDADFQTESEATISPEINGGTDHLVPSSMTPPPSSQKLLPVAAPDIDAPIAAIAPIAAHANHSISASSGAASLFSSSRHSHPFSPPATGGNFKRTRLMPVNGEYIAPAKTQIDGASDEELRAMLHDCIADHSRVKMEIAHHKFQLKLASLQAEDDAQRAAVEHEMALREVETLRNDQNIRQTRRDLSTASESTHAMYLQLRVAYGEAMDDIADIYKKLKTAKRVIRKNQNEILILRESRAQLLNRIRENREHFNMLRSPGGILHGALAPAINAYGAKQADPHAPHSRATLKQLHGSSSARGSQEHGGEERLAALLQVLEKNSAPTTPVTTTRSSSNTNLRHTRNAQSLSSLPSTPMSRPSHKNDHLALLPSIDLVPQTEPPRRHAKATQQFHGVSYQRSYSRESTISVPDTDEELARRAMNFLSRGNSTLTQTQTVQNGRQATTARGDEATRAATKPKDSVGVRGTQRGTCTTANASTVNESVTERALQLHAKILGPSESSPTRSAPGNTSYTHGNRPTAKQQQAAHAAVPALPVPVPMGAAAEKRKFSEGLRPDPLRDILASPLKKARNGLGPQKRSSAR</sequence>
<accession>A0ABR3YWX7</accession>
<feature type="region of interest" description="Disordered" evidence="1">
    <location>
        <begin position="319"/>
        <end position="349"/>
    </location>
</feature>
<evidence type="ECO:0000313" key="3">
    <source>
        <dbReference type="Proteomes" id="UP001583280"/>
    </source>
</evidence>
<gene>
    <name evidence="2" type="ORF">Cpir12675_004519</name>
</gene>
<feature type="compositionally biased region" description="Low complexity" evidence="1">
    <location>
        <begin position="560"/>
        <end position="570"/>
    </location>
</feature>
<reference evidence="2 3" key="1">
    <citation type="journal article" date="2024" name="IMA Fungus">
        <title>IMA Genome - F19 : A genome assembly and annotation guide to empower mycologists, including annotated draft genome sequences of Ceratocystis pirilliformis, Diaporthe australafricana, Fusarium ophioides, Paecilomyces lecythidis, and Sporothrix stenoceras.</title>
        <authorList>
            <person name="Aylward J."/>
            <person name="Wilson A.M."/>
            <person name="Visagie C.M."/>
            <person name="Spraker J."/>
            <person name="Barnes I."/>
            <person name="Buitendag C."/>
            <person name="Ceriani C."/>
            <person name="Del Mar Angel L."/>
            <person name="du Plessis D."/>
            <person name="Fuchs T."/>
            <person name="Gasser K."/>
            <person name="Kramer D."/>
            <person name="Li W."/>
            <person name="Munsamy K."/>
            <person name="Piso A."/>
            <person name="Price J.L."/>
            <person name="Sonnekus B."/>
            <person name="Thomas C."/>
            <person name="van der Nest A."/>
            <person name="van Dijk A."/>
            <person name="van Heerden A."/>
            <person name="van Vuuren N."/>
            <person name="Yilmaz N."/>
            <person name="Duong T.A."/>
            <person name="van der Merwe N.A."/>
            <person name="Wingfield M.J."/>
            <person name="Wingfield B.D."/>
        </authorList>
    </citation>
    <scope>NUCLEOTIDE SEQUENCE [LARGE SCALE GENOMIC DNA]</scope>
    <source>
        <strain evidence="2 3">CMW 12675</strain>
    </source>
</reference>
<feature type="region of interest" description="Disordered" evidence="1">
    <location>
        <begin position="362"/>
        <end position="406"/>
    </location>
</feature>
<organism evidence="2 3">
    <name type="scientific">Ceratocystis pirilliformis</name>
    <dbReference type="NCBI Taxonomy" id="259994"/>
    <lineage>
        <taxon>Eukaryota</taxon>
        <taxon>Fungi</taxon>
        <taxon>Dikarya</taxon>
        <taxon>Ascomycota</taxon>
        <taxon>Pezizomycotina</taxon>
        <taxon>Sordariomycetes</taxon>
        <taxon>Hypocreomycetidae</taxon>
        <taxon>Microascales</taxon>
        <taxon>Ceratocystidaceae</taxon>
        <taxon>Ceratocystis</taxon>
    </lineage>
</organism>